<evidence type="ECO:0000313" key="2">
    <source>
        <dbReference type="Proteomes" id="UP000030854"/>
    </source>
</evidence>
<dbReference type="Proteomes" id="UP000030854">
    <property type="component" value="Unassembled WGS sequence"/>
</dbReference>
<evidence type="ECO:0000313" key="1">
    <source>
        <dbReference type="EMBL" id="KHJ31622.1"/>
    </source>
</evidence>
<dbReference type="EMBL" id="JNVN01002729">
    <property type="protein sequence ID" value="KHJ31622.1"/>
    <property type="molecule type" value="Genomic_DNA"/>
</dbReference>
<dbReference type="AlphaFoldDB" id="A0A0B1NYZ0"/>
<keyword evidence="2" id="KW-1185">Reference proteome</keyword>
<reference evidence="1 2" key="1">
    <citation type="journal article" date="2014" name="BMC Genomics">
        <title>Adaptive genomic structural variation in the grape powdery mildew pathogen, Erysiphe necator.</title>
        <authorList>
            <person name="Jones L."/>
            <person name="Riaz S."/>
            <person name="Morales-Cruz A."/>
            <person name="Amrine K.C."/>
            <person name="McGuire B."/>
            <person name="Gubler W.D."/>
            <person name="Walker M.A."/>
            <person name="Cantu D."/>
        </authorList>
    </citation>
    <scope>NUCLEOTIDE SEQUENCE [LARGE SCALE GENOMIC DNA]</scope>
    <source>
        <strain evidence="2">c</strain>
    </source>
</reference>
<accession>A0A0B1NYZ0</accession>
<comment type="caution">
    <text evidence="1">The sequence shown here is derived from an EMBL/GenBank/DDBJ whole genome shotgun (WGS) entry which is preliminary data.</text>
</comment>
<sequence length="183" mass="20201">MKNNTANQTASSGPDERLFLRFDKNHEWRLLASSGVRELLCEHLNCIPSDITHTTRTPIGFALTVKEKKTSQKLLNDSDAISTQGAKLEPASDIITYRIATVPVALRTSIGSVTGDDTNLASDIVRVTNVAPKMVRVHGKTRAGAPHRSWLAHYPREQAPQPGFRLFDESGVAVLYKPRKSIK</sequence>
<dbReference type="HOGENOM" id="CLU_018153_6_0_1"/>
<organism evidence="1 2">
    <name type="scientific">Uncinula necator</name>
    <name type="common">Grape powdery mildew</name>
    <dbReference type="NCBI Taxonomy" id="52586"/>
    <lineage>
        <taxon>Eukaryota</taxon>
        <taxon>Fungi</taxon>
        <taxon>Dikarya</taxon>
        <taxon>Ascomycota</taxon>
        <taxon>Pezizomycotina</taxon>
        <taxon>Leotiomycetes</taxon>
        <taxon>Erysiphales</taxon>
        <taxon>Erysiphaceae</taxon>
        <taxon>Erysiphe</taxon>
    </lineage>
</organism>
<name>A0A0B1NYZ0_UNCNE</name>
<gene>
    <name evidence="1" type="ORF">EV44_g3929</name>
</gene>
<protein>
    <submittedName>
        <fullName evidence="1">Putative eka-like protein</fullName>
    </submittedName>
</protein>
<proteinExistence type="predicted"/>